<dbReference type="Proteomes" id="UP001354971">
    <property type="component" value="Unassembled WGS sequence"/>
</dbReference>
<reference evidence="1 2" key="1">
    <citation type="submission" date="2024-01" db="EMBL/GenBank/DDBJ databases">
        <title>Hyphobacterium bacterium isolated from marine sediment.</title>
        <authorList>
            <person name="Zhao S."/>
        </authorList>
    </citation>
    <scope>NUCLEOTIDE SEQUENCE [LARGE SCALE GENOMIC DNA]</scope>
    <source>
        <strain evidence="2">HN65</strain>
    </source>
</reference>
<dbReference type="Pfam" id="PF06262">
    <property type="entry name" value="Zincin_1"/>
    <property type="match status" value="1"/>
</dbReference>
<dbReference type="SUPFAM" id="SSF55486">
    <property type="entry name" value="Metalloproteases ('zincins'), catalytic domain"/>
    <property type="match status" value="1"/>
</dbReference>
<dbReference type="InterPro" id="IPR010428">
    <property type="entry name" value="Zincin_1"/>
</dbReference>
<protein>
    <submittedName>
        <fullName evidence="1">Metallopeptidase family protein</fullName>
    </submittedName>
</protein>
<sequence length="132" mass="14928">MQRLPDIDEFAGLAEEAFNELPEGFRRMCGNVSIRVADFADHEILDHFGMTNPYQLSGLYQGVDLTQKSISDPMAFPDQVWLYRKPILAEWAERGDVSLKFLIAHVLVHEIGHHFGLSDEDMHAIEDAAETA</sequence>
<dbReference type="Gene3D" id="3.30.2010.20">
    <property type="match status" value="1"/>
</dbReference>
<keyword evidence="2" id="KW-1185">Reference proteome</keyword>
<evidence type="ECO:0000313" key="2">
    <source>
        <dbReference type="Proteomes" id="UP001354971"/>
    </source>
</evidence>
<evidence type="ECO:0000313" key="1">
    <source>
        <dbReference type="EMBL" id="MEE2527279.1"/>
    </source>
</evidence>
<gene>
    <name evidence="1" type="ORF">V0U79_13010</name>
</gene>
<organism evidence="1 2">
    <name type="scientific">Hyphobacterium lacteum</name>
    <dbReference type="NCBI Taxonomy" id="3116575"/>
    <lineage>
        <taxon>Bacteria</taxon>
        <taxon>Pseudomonadati</taxon>
        <taxon>Pseudomonadota</taxon>
        <taxon>Alphaproteobacteria</taxon>
        <taxon>Maricaulales</taxon>
        <taxon>Maricaulaceae</taxon>
        <taxon>Hyphobacterium</taxon>
    </lineage>
</organism>
<dbReference type="CDD" id="cd12952">
    <property type="entry name" value="MMP_ACEL2062"/>
    <property type="match status" value="1"/>
</dbReference>
<dbReference type="InterPro" id="IPR038555">
    <property type="entry name" value="Zincin_1_sf"/>
</dbReference>
<comment type="caution">
    <text evidence="1">The sequence shown here is derived from an EMBL/GenBank/DDBJ whole genome shotgun (WGS) entry which is preliminary data.</text>
</comment>
<name>A0ABU7LVB9_9PROT</name>
<accession>A0ABU7LVB9</accession>
<dbReference type="RefSeq" id="WP_330199941.1">
    <property type="nucleotide sequence ID" value="NZ_JAZDRP010000011.1"/>
</dbReference>
<proteinExistence type="predicted"/>
<dbReference type="EMBL" id="JAZDRP010000011">
    <property type="protein sequence ID" value="MEE2527279.1"/>
    <property type="molecule type" value="Genomic_DNA"/>
</dbReference>